<dbReference type="GeneID" id="100903563"/>
<dbReference type="CTD" id="64374"/>
<evidence type="ECO:0000256" key="8">
    <source>
        <dbReference type="ARBA" id="ARBA00023010"/>
    </source>
</evidence>
<comment type="similarity">
    <text evidence="2">Belongs to the SIL1 family.</text>
</comment>
<dbReference type="GO" id="GO:0000774">
    <property type="term" value="F:adenyl-nucleotide exchange factor activity"/>
    <property type="evidence" value="ECO:0007669"/>
    <property type="project" value="TreeGrafter"/>
</dbReference>
<evidence type="ECO:0000256" key="2">
    <source>
        <dbReference type="ARBA" id="ARBA00010588"/>
    </source>
</evidence>
<gene>
    <name evidence="12" type="primary">LOC100903563</name>
</gene>
<dbReference type="Proteomes" id="UP000694867">
    <property type="component" value="Unplaced"/>
</dbReference>
<evidence type="ECO:0000256" key="9">
    <source>
        <dbReference type="ARBA" id="ARBA00023180"/>
    </source>
</evidence>
<dbReference type="PANTHER" id="PTHR19316:SF35">
    <property type="entry name" value="NUCLEOTIDE EXCHANGE FACTOR SIL1"/>
    <property type="match status" value="1"/>
</dbReference>
<evidence type="ECO:0000256" key="7">
    <source>
        <dbReference type="ARBA" id="ARBA00022927"/>
    </source>
</evidence>
<dbReference type="PANTHER" id="PTHR19316">
    <property type="entry name" value="PROTEIN FOLDING REGULATOR"/>
    <property type="match status" value="1"/>
</dbReference>
<dbReference type="GO" id="GO:0015031">
    <property type="term" value="P:protein transport"/>
    <property type="evidence" value="ECO:0007669"/>
    <property type="project" value="UniProtKB-KW"/>
</dbReference>
<evidence type="ECO:0000256" key="10">
    <source>
        <dbReference type="SAM" id="SignalP"/>
    </source>
</evidence>
<feature type="signal peptide" evidence="10">
    <location>
        <begin position="1"/>
        <end position="22"/>
    </location>
</feature>
<evidence type="ECO:0000313" key="11">
    <source>
        <dbReference type="Proteomes" id="UP000694867"/>
    </source>
</evidence>
<evidence type="ECO:0000313" key="12">
    <source>
        <dbReference type="RefSeq" id="XP_003744128.1"/>
    </source>
</evidence>
<dbReference type="InterPro" id="IPR016024">
    <property type="entry name" value="ARM-type_fold"/>
</dbReference>
<comment type="subcellular location">
    <subcellularLocation>
        <location evidence="1">Endoplasmic reticulum lumen</location>
    </subcellularLocation>
</comment>
<dbReference type="Gene3D" id="1.25.10.10">
    <property type="entry name" value="Leucine-rich Repeat Variant"/>
    <property type="match status" value="1"/>
</dbReference>
<name>A0AAJ6VY86_9ACAR</name>
<organism evidence="11 12">
    <name type="scientific">Galendromus occidentalis</name>
    <name type="common">western predatory mite</name>
    <dbReference type="NCBI Taxonomy" id="34638"/>
    <lineage>
        <taxon>Eukaryota</taxon>
        <taxon>Metazoa</taxon>
        <taxon>Ecdysozoa</taxon>
        <taxon>Arthropoda</taxon>
        <taxon>Chelicerata</taxon>
        <taxon>Arachnida</taxon>
        <taxon>Acari</taxon>
        <taxon>Parasitiformes</taxon>
        <taxon>Mesostigmata</taxon>
        <taxon>Gamasina</taxon>
        <taxon>Phytoseioidea</taxon>
        <taxon>Phytoseiidae</taxon>
        <taxon>Typhlodrominae</taxon>
        <taxon>Galendromus</taxon>
    </lineage>
</organism>
<evidence type="ECO:0000256" key="1">
    <source>
        <dbReference type="ARBA" id="ARBA00004319"/>
    </source>
</evidence>
<keyword evidence="11" id="KW-1185">Reference proteome</keyword>
<proteinExistence type="inferred from homology"/>
<evidence type="ECO:0000256" key="6">
    <source>
        <dbReference type="ARBA" id="ARBA00022824"/>
    </source>
</evidence>
<keyword evidence="5 10" id="KW-0732">Signal</keyword>
<dbReference type="SUPFAM" id="SSF48371">
    <property type="entry name" value="ARM repeat"/>
    <property type="match status" value="1"/>
</dbReference>
<keyword evidence="4" id="KW-0813">Transport</keyword>
<feature type="chain" id="PRO_5042557003" description="Nucleotide exchange factor SIL1" evidence="10">
    <location>
        <begin position="23"/>
        <end position="421"/>
    </location>
</feature>
<dbReference type="GO" id="GO:0005788">
    <property type="term" value="C:endoplasmic reticulum lumen"/>
    <property type="evidence" value="ECO:0007669"/>
    <property type="project" value="UniProtKB-SubCell"/>
</dbReference>
<dbReference type="RefSeq" id="XP_003744128.1">
    <property type="nucleotide sequence ID" value="XM_003744080.1"/>
</dbReference>
<sequence length="421" mass="47263">MKSPRFTIGLCVAWIFVSVVSADTKAVVSVVQKESQNHDRTDQSGDVQPTKIFKPEKHWKKVQPDEAIPKGLHVRINMQTGEKEAKLLDETENSADSRKLTPEQLKVYVKNVKNEADKLKETDTSQFRDMDTIRKEFEELDLKPVKSDSHTIQELLSMFRSESSSSGDRMQQLKEMEYLLHQYDVAKDFVKMGGIRELLVSLNDSHIRDNAALALGAALQGNPEVQRAALASQGIHSLLVSLNEGCSSHCVLALSALLRQFPKAQTAFLSEGGPQILSKTFRDSGSNEKTKVKIITLLGDLLVEGHHAKSGKEGDVLRSAYSKVILGPSVVDAGFCELISASLSSRNEDVREKVLNALHSLIDYCKFDLLVPQLESLRIHYKTRMFEDDPKQADEYFETLYKLTDDLVKHITDESHQHMEL</sequence>
<keyword evidence="9" id="KW-0325">Glycoprotein</keyword>
<dbReference type="AlphaFoldDB" id="A0AAJ6VY86"/>
<protein>
    <recommendedName>
        <fullName evidence="3">Nucleotide exchange factor SIL1</fullName>
    </recommendedName>
</protein>
<dbReference type="KEGG" id="goe:100903563"/>
<evidence type="ECO:0000256" key="5">
    <source>
        <dbReference type="ARBA" id="ARBA00022729"/>
    </source>
</evidence>
<dbReference type="InterPro" id="IPR050693">
    <property type="entry name" value="Hsp70_NEF-Inhibitors"/>
</dbReference>
<dbReference type="InterPro" id="IPR011989">
    <property type="entry name" value="ARM-like"/>
</dbReference>
<keyword evidence="8" id="KW-0811">Translocation</keyword>
<evidence type="ECO:0000256" key="4">
    <source>
        <dbReference type="ARBA" id="ARBA00022448"/>
    </source>
</evidence>
<evidence type="ECO:0000256" key="3">
    <source>
        <dbReference type="ARBA" id="ARBA00015352"/>
    </source>
</evidence>
<reference evidence="12" key="1">
    <citation type="submission" date="2025-08" db="UniProtKB">
        <authorList>
            <consortium name="RefSeq"/>
        </authorList>
    </citation>
    <scope>IDENTIFICATION</scope>
</reference>
<keyword evidence="7" id="KW-0653">Protein transport</keyword>
<keyword evidence="6" id="KW-0256">Endoplasmic reticulum</keyword>
<accession>A0AAJ6VY86</accession>